<dbReference type="EMBL" id="PIPP01000002">
    <property type="protein sequence ID" value="RUO37554.1"/>
    <property type="molecule type" value="Genomic_DNA"/>
</dbReference>
<keyword evidence="4" id="KW-1185">Reference proteome</keyword>
<dbReference type="Pfam" id="PF04348">
    <property type="entry name" value="LppC"/>
    <property type="match status" value="1"/>
</dbReference>
<evidence type="ECO:0000313" key="3">
    <source>
        <dbReference type="EMBL" id="RUO37554.1"/>
    </source>
</evidence>
<dbReference type="GO" id="GO:0030234">
    <property type="term" value="F:enzyme regulator activity"/>
    <property type="evidence" value="ECO:0007669"/>
    <property type="project" value="TreeGrafter"/>
</dbReference>
<name>A0A432WUW3_9GAMM</name>
<evidence type="ECO:0000256" key="2">
    <source>
        <dbReference type="SAM" id="MobiDB-lite"/>
    </source>
</evidence>
<dbReference type="PANTHER" id="PTHR38038">
    <property type="entry name" value="PENICILLIN-BINDING PROTEIN ACTIVATOR LPOA"/>
    <property type="match status" value="1"/>
</dbReference>
<evidence type="ECO:0008006" key="5">
    <source>
        <dbReference type="Google" id="ProtNLM"/>
    </source>
</evidence>
<evidence type="ECO:0000256" key="1">
    <source>
        <dbReference type="ARBA" id="ARBA00023136"/>
    </source>
</evidence>
<accession>A0A432WUW3</accession>
<dbReference type="GO" id="GO:0031241">
    <property type="term" value="C:periplasmic side of cell outer membrane"/>
    <property type="evidence" value="ECO:0007669"/>
    <property type="project" value="TreeGrafter"/>
</dbReference>
<protein>
    <recommendedName>
        <fullName evidence="5">Penicillin-binding protein activator</fullName>
    </recommendedName>
</protein>
<organism evidence="3 4">
    <name type="scientific">Aliidiomarina shirensis</name>
    <dbReference type="NCBI Taxonomy" id="1048642"/>
    <lineage>
        <taxon>Bacteria</taxon>
        <taxon>Pseudomonadati</taxon>
        <taxon>Pseudomonadota</taxon>
        <taxon>Gammaproteobacteria</taxon>
        <taxon>Alteromonadales</taxon>
        <taxon>Idiomarinaceae</taxon>
        <taxon>Aliidiomarina</taxon>
    </lineage>
</organism>
<dbReference type="InterPro" id="IPR028082">
    <property type="entry name" value="Peripla_BP_I"/>
</dbReference>
<evidence type="ECO:0000313" key="4">
    <source>
        <dbReference type="Proteomes" id="UP000286934"/>
    </source>
</evidence>
<feature type="region of interest" description="Disordered" evidence="2">
    <location>
        <begin position="44"/>
        <end position="63"/>
    </location>
</feature>
<dbReference type="AlphaFoldDB" id="A0A432WUW3"/>
<comment type="caution">
    <text evidence="3">The sequence shown here is derived from an EMBL/GenBank/DDBJ whole genome shotgun (WGS) entry which is preliminary data.</text>
</comment>
<dbReference type="GO" id="GO:0009252">
    <property type="term" value="P:peptidoglycan biosynthetic process"/>
    <property type="evidence" value="ECO:0007669"/>
    <property type="project" value="TreeGrafter"/>
</dbReference>
<proteinExistence type="predicted"/>
<dbReference type="Gene3D" id="1.25.40.650">
    <property type="match status" value="1"/>
</dbReference>
<dbReference type="SUPFAM" id="SSF53822">
    <property type="entry name" value="Periplasmic binding protein-like I"/>
    <property type="match status" value="1"/>
</dbReference>
<sequence>MFHCESQFIVEHRSLDEMVIVPNKLARCIFVFAVSVIALAGCSSAPEPRTERDPVPDSRAPDVETTTADTLLAEARAAAPGYQQQELLLSAATQYLDEGKTQKAGVLLSTINAQQIRPDAANRLQLQKARFAAALENWQRVLELTDDLERQLNQRAARTQLYTLRYQAFEHSENWLDAAQQLILRTRYTDDIDNQAIWQILTRVPAEYWRESRYQSDELTRGWFSLLEQLTQALDYNRPIASALEAWQRTYPEHPAQNIVEDMLTTEIFTHRPQRIAVLLPLTGPLADHGMAVRNGVLGALSADRPEIVSFYDTAALSPEDIQQQLLTSDVDFVIGPLDRAAIEAFVPYAQGPWNQLWLNQQPSDMPMQSEHAFFALDSESEAESAVRWLDSKGHKNIILLGPDTQRGRGTSARLQNWWQIQHGEQSIRSGFYSSSGDMAEAVQQALNVNSSQQRIDRLESVLVRDQSLRSARGEAAELEYEVRSRQDIDAIYLLGDANQVRLLKPYIDVNLSAFGKRIPVYASSAVHQEQRSLGENDLDSVYFSDAPWTLRDSLEPDLKQQLSNAMLPWTLNRQRLVAMGFDAFEMVPKFSIMLRFPGYQYPGLTGQLRISEQIVERELDWARFDGHEIKLEVQGYVNSRGRN</sequence>
<dbReference type="PANTHER" id="PTHR38038:SF1">
    <property type="entry name" value="PENICILLIN-BINDING PROTEIN ACTIVATOR LPOA"/>
    <property type="match status" value="1"/>
</dbReference>
<dbReference type="Proteomes" id="UP000286934">
    <property type="component" value="Unassembled WGS sequence"/>
</dbReference>
<gene>
    <name evidence="3" type="ORF">CWE13_06260</name>
</gene>
<reference evidence="4" key="1">
    <citation type="journal article" date="2018" name="Front. Microbiol.">
        <title>Genome-Based Analysis Reveals the Taxonomy and Diversity of the Family Idiomarinaceae.</title>
        <authorList>
            <person name="Liu Y."/>
            <person name="Lai Q."/>
            <person name="Shao Z."/>
        </authorList>
    </citation>
    <scope>NUCLEOTIDE SEQUENCE [LARGE SCALE GENOMIC DNA]</scope>
    <source>
        <strain evidence="4">AIS</strain>
    </source>
</reference>
<feature type="compositionally biased region" description="Basic and acidic residues" evidence="2">
    <location>
        <begin position="48"/>
        <end position="62"/>
    </location>
</feature>
<dbReference type="Gene3D" id="3.40.50.2300">
    <property type="match status" value="2"/>
</dbReference>
<dbReference type="CDD" id="cd06339">
    <property type="entry name" value="PBP1_YraM_LppC_lipoprotein-like"/>
    <property type="match status" value="1"/>
</dbReference>
<dbReference type="InterPro" id="IPR007443">
    <property type="entry name" value="LpoA"/>
</dbReference>
<keyword evidence="1" id="KW-0472">Membrane</keyword>